<evidence type="ECO:0000313" key="4">
    <source>
        <dbReference type="EMBL" id="GAA1705616.1"/>
    </source>
</evidence>
<organism evidence="4 5">
    <name type="scientific">Microbacterium sediminicola</name>
    <dbReference type="NCBI Taxonomy" id="415210"/>
    <lineage>
        <taxon>Bacteria</taxon>
        <taxon>Bacillati</taxon>
        <taxon>Actinomycetota</taxon>
        <taxon>Actinomycetes</taxon>
        <taxon>Micrococcales</taxon>
        <taxon>Microbacteriaceae</taxon>
        <taxon>Microbacterium</taxon>
    </lineage>
</organism>
<dbReference type="PROSITE" id="PS00584">
    <property type="entry name" value="PFKB_KINASES_2"/>
    <property type="match status" value="1"/>
</dbReference>
<keyword evidence="5" id="KW-1185">Reference proteome</keyword>
<gene>
    <name evidence="4" type="ORF">GCM10009808_24490</name>
</gene>
<dbReference type="RefSeq" id="WP_344073040.1">
    <property type="nucleotide sequence ID" value="NZ_BAAAPL010000002.1"/>
</dbReference>
<dbReference type="PANTHER" id="PTHR47098:SF2">
    <property type="entry name" value="PROTEIN MAK32"/>
    <property type="match status" value="1"/>
</dbReference>
<comment type="caution">
    <text evidence="4">The sequence shown here is derived from an EMBL/GenBank/DDBJ whole genome shotgun (WGS) entry which is preliminary data.</text>
</comment>
<dbReference type="EMBL" id="BAAAPL010000002">
    <property type="protein sequence ID" value="GAA1705616.1"/>
    <property type="molecule type" value="Genomic_DNA"/>
</dbReference>
<dbReference type="Gene3D" id="3.40.1190.20">
    <property type="match status" value="1"/>
</dbReference>
<protein>
    <recommendedName>
        <fullName evidence="3">Carbohydrate kinase PfkB domain-containing protein</fullName>
    </recommendedName>
</protein>
<dbReference type="PANTHER" id="PTHR47098">
    <property type="entry name" value="PROTEIN MAK32"/>
    <property type="match status" value="1"/>
</dbReference>
<evidence type="ECO:0000313" key="5">
    <source>
        <dbReference type="Proteomes" id="UP001501690"/>
    </source>
</evidence>
<evidence type="ECO:0000256" key="1">
    <source>
        <dbReference type="ARBA" id="ARBA00022679"/>
    </source>
</evidence>
<name>A0ABP4UH88_9MICO</name>
<keyword evidence="1" id="KW-0808">Transferase</keyword>
<dbReference type="SUPFAM" id="SSF53613">
    <property type="entry name" value="Ribokinase-like"/>
    <property type="match status" value="1"/>
</dbReference>
<sequence>MSSSPIAICGSFSFDSVIAPDGAPLTGKVGGNALWSGLGALIAGVAPRIVTIIGEDYPEEVVERLTAAGIDTSAIRRIARSHPVRLTFAHLADGGRVQPVPAAMLAGFDPQTRAQFVDTTTDPATLIQGAPQPGDVPVEWLDEVAYWHLPLLPLARHRPMVAYLAAARGTLHTDCPARSDILGDPYGKLAATVGQIDVFLPSTSDFDVVDPHVPIDAVLHRLIDAGAGTIVLKSGAEGSYIVDGADRWQVPAHPDAPVDPTGAGDAFCGGFLAGRASGLSLPDAAALGAAAASFAVDVTDPLALLDVDPAAVQERARQLRARISQPQLIPGGTQ</sequence>
<dbReference type="InterPro" id="IPR002173">
    <property type="entry name" value="Carboh/pur_kinase_PfkB_CS"/>
</dbReference>
<evidence type="ECO:0000256" key="2">
    <source>
        <dbReference type="ARBA" id="ARBA00022777"/>
    </source>
</evidence>
<dbReference type="Pfam" id="PF00294">
    <property type="entry name" value="PfkB"/>
    <property type="match status" value="1"/>
</dbReference>
<keyword evidence="2" id="KW-0418">Kinase</keyword>
<reference evidence="5" key="1">
    <citation type="journal article" date="2019" name="Int. J. Syst. Evol. Microbiol.">
        <title>The Global Catalogue of Microorganisms (GCM) 10K type strain sequencing project: providing services to taxonomists for standard genome sequencing and annotation.</title>
        <authorList>
            <consortium name="The Broad Institute Genomics Platform"/>
            <consortium name="The Broad Institute Genome Sequencing Center for Infectious Disease"/>
            <person name="Wu L."/>
            <person name="Ma J."/>
        </authorList>
    </citation>
    <scope>NUCLEOTIDE SEQUENCE [LARGE SCALE GENOMIC DNA]</scope>
    <source>
        <strain evidence="5">JCM 15577</strain>
    </source>
</reference>
<accession>A0ABP4UH88</accession>
<evidence type="ECO:0000259" key="3">
    <source>
        <dbReference type="Pfam" id="PF00294"/>
    </source>
</evidence>
<dbReference type="InterPro" id="IPR029056">
    <property type="entry name" value="Ribokinase-like"/>
</dbReference>
<dbReference type="InterPro" id="IPR011611">
    <property type="entry name" value="PfkB_dom"/>
</dbReference>
<feature type="domain" description="Carbohydrate kinase PfkB" evidence="3">
    <location>
        <begin position="185"/>
        <end position="298"/>
    </location>
</feature>
<proteinExistence type="predicted"/>
<dbReference type="Proteomes" id="UP001501690">
    <property type="component" value="Unassembled WGS sequence"/>
</dbReference>